<dbReference type="SUPFAM" id="SSF48371">
    <property type="entry name" value="ARM repeat"/>
    <property type="match status" value="1"/>
</dbReference>
<dbReference type="Proteomes" id="UP001367676">
    <property type="component" value="Unassembled WGS sequence"/>
</dbReference>
<feature type="domain" description="MIF4G" evidence="5">
    <location>
        <begin position="252"/>
        <end position="422"/>
    </location>
</feature>
<proteinExistence type="predicted"/>
<dbReference type="GO" id="GO:0003723">
    <property type="term" value="F:RNA binding"/>
    <property type="evidence" value="ECO:0007669"/>
    <property type="project" value="InterPro"/>
</dbReference>
<dbReference type="AlphaFoldDB" id="A0AAN9TIY5"/>
<keyword evidence="7" id="KW-1185">Reference proteome</keyword>
<keyword evidence="2" id="KW-0963">Cytoplasm</keyword>
<evidence type="ECO:0000259" key="5">
    <source>
        <dbReference type="Pfam" id="PF02854"/>
    </source>
</evidence>
<dbReference type="EMBL" id="JBBCAQ010000022">
    <property type="protein sequence ID" value="KAK7590860.1"/>
    <property type="molecule type" value="Genomic_DNA"/>
</dbReference>
<comment type="subcellular location">
    <subcellularLocation>
        <location evidence="1">Cytoplasm</location>
    </subcellularLocation>
</comment>
<evidence type="ECO:0000256" key="2">
    <source>
        <dbReference type="ARBA" id="ARBA00022490"/>
    </source>
</evidence>
<dbReference type="PANTHER" id="PTHR23254">
    <property type="entry name" value="EIF4G DOMAIN PROTEIN"/>
    <property type="match status" value="1"/>
</dbReference>
<dbReference type="GO" id="GO:0005829">
    <property type="term" value="C:cytosol"/>
    <property type="evidence" value="ECO:0007669"/>
    <property type="project" value="TreeGrafter"/>
</dbReference>
<sequence>MQHTDTRMKDLLMNGNNVIPLSKTRHAPMPIYRPPNLRDGTSMAGERARLNVHAKEFVMNNGSPKYSGTTKQGFFSNDNIKNGCIKWKDPLSKIDKPFPLNLSKSNGNIALGHSKPDSSHFSQKQMSNGISVGYNLQRTKSIGDVLSNNVGFGNSTKVQFKTPLFDRNNNRSGLISPSKDKKNNTGANYPVLGALKRSKSLGAADALKLMEVEASFPNYSPKFTEYHLFPTKMHDSISQAIQNVNKMTDKNRIVLARGIVEQATKDKKCSLPAAKLCAIIMEKEKSGAFSDSFLNTCQMLYEKRESSFSVGDAKFISFLSFLTEMFSELKRIKLQIKLNSDPIIPPKITLLIIISRCCEDILVQKQTHSLQEIECLFLTLTSLGRDIECELPAMFKKLFSIIKTVFLKGSNGQQIQKIFLQMMELRAANWQLPVSALNYYYPKSSN</sequence>
<evidence type="ECO:0000256" key="1">
    <source>
        <dbReference type="ARBA" id="ARBA00004496"/>
    </source>
</evidence>
<gene>
    <name evidence="6" type="ORF">V9T40_002473</name>
</gene>
<dbReference type="InterPro" id="IPR003890">
    <property type="entry name" value="MIF4G-like_typ-3"/>
</dbReference>
<dbReference type="Pfam" id="PF02854">
    <property type="entry name" value="MIF4G"/>
    <property type="match status" value="1"/>
</dbReference>
<reference evidence="6 7" key="1">
    <citation type="submission" date="2024-03" db="EMBL/GenBank/DDBJ databases">
        <title>Adaptation during the transition from Ophiocordyceps entomopathogen to insect associate is accompanied by gene loss and intensified selection.</title>
        <authorList>
            <person name="Ward C.M."/>
            <person name="Onetto C.A."/>
            <person name="Borneman A.R."/>
        </authorList>
    </citation>
    <scope>NUCLEOTIDE SEQUENCE [LARGE SCALE GENOMIC DNA]</scope>
    <source>
        <strain evidence="6">AWRI1</strain>
        <tissue evidence="6">Single Adult Female</tissue>
    </source>
</reference>
<accession>A0AAN9TIY5</accession>
<evidence type="ECO:0000313" key="6">
    <source>
        <dbReference type="EMBL" id="KAK7590860.1"/>
    </source>
</evidence>
<dbReference type="GO" id="GO:0006446">
    <property type="term" value="P:regulation of translational initiation"/>
    <property type="evidence" value="ECO:0007669"/>
    <property type="project" value="TreeGrafter"/>
</dbReference>
<feature type="region of interest" description="Disordered" evidence="4">
    <location>
        <begin position="20"/>
        <end position="41"/>
    </location>
</feature>
<protein>
    <recommendedName>
        <fullName evidence="5">MIF4G domain-containing protein</fullName>
    </recommendedName>
</protein>
<dbReference type="PANTHER" id="PTHR23254:SF16">
    <property type="entry name" value="CBP80_20-DEPENDENT TRANSLATION INITIATION FACTOR"/>
    <property type="match status" value="1"/>
</dbReference>
<keyword evidence="3" id="KW-0810">Translation regulation</keyword>
<dbReference type="GO" id="GO:0008494">
    <property type="term" value="F:translation activator activity"/>
    <property type="evidence" value="ECO:0007669"/>
    <property type="project" value="TreeGrafter"/>
</dbReference>
<name>A0AAN9TIY5_9HEMI</name>
<evidence type="ECO:0000313" key="7">
    <source>
        <dbReference type="Proteomes" id="UP001367676"/>
    </source>
</evidence>
<dbReference type="InterPro" id="IPR051367">
    <property type="entry name" value="mRNA_TranslReg/HistoneTransl"/>
</dbReference>
<evidence type="ECO:0000256" key="4">
    <source>
        <dbReference type="SAM" id="MobiDB-lite"/>
    </source>
</evidence>
<comment type="caution">
    <text evidence="6">The sequence shown here is derived from an EMBL/GenBank/DDBJ whole genome shotgun (WGS) entry which is preliminary data.</text>
</comment>
<organism evidence="6 7">
    <name type="scientific">Parthenolecanium corni</name>
    <dbReference type="NCBI Taxonomy" id="536013"/>
    <lineage>
        <taxon>Eukaryota</taxon>
        <taxon>Metazoa</taxon>
        <taxon>Ecdysozoa</taxon>
        <taxon>Arthropoda</taxon>
        <taxon>Hexapoda</taxon>
        <taxon>Insecta</taxon>
        <taxon>Pterygota</taxon>
        <taxon>Neoptera</taxon>
        <taxon>Paraneoptera</taxon>
        <taxon>Hemiptera</taxon>
        <taxon>Sternorrhyncha</taxon>
        <taxon>Coccoidea</taxon>
        <taxon>Coccidae</taxon>
        <taxon>Parthenolecanium</taxon>
    </lineage>
</organism>
<dbReference type="Gene3D" id="1.25.40.180">
    <property type="match status" value="1"/>
</dbReference>
<dbReference type="InterPro" id="IPR016024">
    <property type="entry name" value="ARM-type_fold"/>
</dbReference>
<evidence type="ECO:0000256" key="3">
    <source>
        <dbReference type="ARBA" id="ARBA00022845"/>
    </source>
</evidence>